<evidence type="ECO:0000313" key="3">
    <source>
        <dbReference type="Proteomes" id="UP000829354"/>
    </source>
</evidence>
<dbReference type="AlphaFoldDB" id="A0AAE9EAE9"/>
<accession>A0AAE9EAE9</accession>
<dbReference type="Proteomes" id="UP000829354">
    <property type="component" value="Chromosome II"/>
</dbReference>
<feature type="region of interest" description="Disordered" evidence="1">
    <location>
        <begin position="1"/>
        <end position="27"/>
    </location>
</feature>
<reference evidence="2 3" key="1">
    <citation type="submission" date="2022-04" db="EMBL/GenBank/DDBJ databases">
        <title>Chromosome-level reference genomes for two strains of Caenorhabditis briggsae: an improved platform for comparative genomics.</title>
        <authorList>
            <person name="Stevens L."/>
            <person name="Andersen E."/>
        </authorList>
    </citation>
    <scope>NUCLEOTIDE SEQUENCE [LARGE SCALE GENOMIC DNA]</scope>
    <source>
        <strain evidence="2">VX34</strain>
        <tissue evidence="2">Whole-organism</tissue>
    </source>
</reference>
<organism evidence="2 3">
    <name type="scientific">Caenorhabditis briggsae</name>
    <dbReference type="NCBI Taxonomy" id="6238"/>
    <lineage>
        <taxon>Eukaryota</taxon>
        <taxon>Metazoa</taxon>
        <taxon>Ecdysozoa</taxon>
        <taxon>Nematoda</taxon>
        <taxon>Chromadorea</taxon>
        <taxon>Rhabditida</taxon>
        <taxon>Rhabditina</taxon>
        <taxon>Rhabditomorpha</taxon>
        <taxon>Rhabditoidea</taxon>
        <taxon>Rhabditidae</taxon>
        <taxon>Peloderinae</taxon>
        <taxon>Caenorhabditis</taxon>
    </lineage>
</organism>
<protein>
    <submittedName>
        <fullName evidence="2">Uncharacterized protein</fullName>
    </submittedName>
</protein>
<gene>
    <name evidence="2" type="ORF">L5515_014918</name>
</gene>
<proteinExistence type="predicted"/>
<dbReference type="EMBL" id="CP092621">
    <property type="protein sequence ID" value="UMM19207.1"/>
    <property type="molecule type" value="Genomic_DNA"/>
</dbReference>
<sequence>MWFLRSKVFGGSGDQERDRDDEDAPRRIMDALSYRRPRADSSMMGARQSTTSHHDTFQGEFFFQNYSSI</sequence>
<feature type="compositionally biased region" description="Basic and acidic residues" evidence="1">
    <location>
        <begin position="14"/>
        <end position="27"/>
    </location>
</feature>
<evidence type="ECO:0000313" key="2">
    <source>
        <dbReference type="EMBL" id="UMM19207.1"/>
    </source>
</evidence>
<name>A0AAE9EAE9_CAEBR</name>
<keyword evidence="3" id="KW-1185">Reference proteome</keyword>
<evidence type="ECO:0000256" key="1">
    <source>
        <dbReference type="SAM" id="MobiDB-lite"/>
    </source>
</evidence>